<name>A0A4Q7NHH8_9BURK</name>
<organism evidence="3 4">
    <name type="scientific">Pigmentiphaga kullae</name>
    <dbReference type="NCBI Taxonomy" id="151784"/>
    <lineage>
        <taxon>Bacteria</taxon>
        <taxon>Pseudomonadati</taxon>
        <taxon>Pseudomonadota</taxon>
        <taxon>Betaproteobacteria</taxon>
        <taxon>Burkholderiales</taxon>
        <taxon>Alcaligenaceae</taxon>
        <taxon>Pigmentiphaga</taxon>
    </lineage>
</organism>
<dbReference type="Pfam" id="PF00534">
    <property type="entry name" value="Glycos_transf_1"/>
    <property type="match status" value="1"/>
</dbReference>
<dbReference type="PANTHER" id="PTHR45947:SF3">
    <property type="entry name" value="SULFOQUINOVOSYL TRANSFERASE SQD2"/>
    <property type="match status" value="1"/>
</dbReference>
<dbReference type="SUPFAM" id="SSF53756">
    <property type="entry name" value="UDP-Glycosyltransferase/glycogen phosphorylase"/>
    <property type="match status" value="1"/>
</dbReference>
<keyword evidence="3" id="KW-0808">Transferase</keyword>
<gene>
    <name evidence="3" type="ORF">EV675_0458</name>
</gene>
<evidence type="ECO:0000313" key="3">
    <source>
        <dbReference type="EMBL" id="RZS84441.1"/>
    </source>
</evidence>
<protein>
    <submittedName>
        <fullName evidence="3">Glycosyltransferase involved in cell wall biosynthesis</fullName>
    </submittedName>
</protein>
<reference evidence="3 4" key="1">
    <citation type="submission" date="2019-02" db="EMBL/GenBank/DDBJ databases">
        <title>Genomic Encyclopedia of Type Strains, Phase IV (KMG-IV): sequencing the most valuable type-strain genomes for metagenomic binning, comparative biology and taxonomic classification.</title>
        <authorList>
            <person name="Goeker M."/>
        </authorList>
    </citation>
    <scope>NUCLEOTIDE SEQUENCE [LARGE SCALE GENOMIC DNA]</scope>
    <source>
        <strain evidence="3 4">K24</strain>
    </source>
</reference>
<evidence type="ECO:0000259" key="2">
    <source>
        <dbReference type="Pfam" id="PF13439"/>
    </source>
</evidence>
<dbReference type="PANTHER" id="PTHR45947">
    <property type="entry name" value="SULFOQUINOVOSYL TRANSFERASE SQD2"/>
    <property type="match status" value="1"/>
</dbReference>
<sequence length="348" mass="38716">MRIVLVTDAWHPQINGVVHTWTYMQKTLTSWGHELIIVSPVGSRTIPTPTEPDVRLCVEPRRHLLRTLAGRAPDTLHIATEGPLGLAARRLARQRGWRYTTSFHTMFPDYLQARMGIPANWTWRFMRWFHRPSQRVLVPTPTVRDTLAAKGLGNLHIWARGVDTERFRPEAGNALPYPGPIFLSVGRLAREKNLDAFLSLDLPGTKVVVGGGPDEARLRRKFPGAVFLGMKPHGELARYYAGADVFVFPSQTDTFGLVMLEAIACGTPVAAYRSEAPMAVVSEGRTGVLHDDLRAACMGALELSGTDIRQHALEHSWTAIAARLLELQVPADPKREKADLDWYPQGAV</sequence>
<dbReference type="AlphaFoldDB" id="A0A4Q7NHH8"/>
<dbReference type="InterPro" id="IPR001296">
    <property type="entry name" value="Glyco_trans_1"/>
</dbReference>
<proteinExistence type="predicted"/>
<dbReference type="InterPro" id="IPR050194">
    <property type="entry name" value="Glycosyltransferase_grp1"/>
</dbReference>
<dbReference type="RefSeq" id="WP_130355807.1">
    <property type="nucleotide sequence ID" value="NZ_SGXC01000001.1"/>
</dbReference>
<accession>A0A4Q7NHH8</accession>
<feature type="domain" description="Glycosyltransferase subfamily 4-like N-terminal" evidence="2">
    <location>
        <begin position="14"/>
        <end position="166"/>
    </location>
</feature>
<dbReference type="Proteomes" id="UP000292445">
    <property type="component" value="Unassembled WGS sequence"/>
</dbReference>
<comment type="caution">
    <text evidence="3">The sequence shown here is derived from an EMBL/GenBank/DDBJ whole genome shotgun (WGS) entry which is preliminary data.</text>
</comment>
<keyword evidence="4" id="KW-1185">Reference proteome</keyword>
<dbReference type="OrthoDB" id="9802525at2"/>
<dbReference type="EMBL" id="SGXC01000001">
    <property type="protein sequence ID" value="RZS84441.1"/>
    <property type="molecule type" value="Genomic_DNA"/>
</dbReference>
<dbReference type="InterPro" id="IPR028098">
    <property type="entry name" value="Glyco_trans_4-like_N"/>
</dbReference>
<dbReference type="GO" id="GO:0016757">
    <property type="term" value="F:glycosyltransferase activity"/>
    <property type="evidence" value="ECO:0007669"/>
    <property type="project" value="InterPro"/>
</dbReference>
<feature type="domain" description="Glycosyl transferase family 1" evidence="1">
    <location>
        <begin position="178"/>
        <end position="291"/>
    </location>
</feature>
<evidence type="ECO:0000313" key="4">
    <source>
        <dbReference type="Proteomes" id="UP000292445"/>
    </source>
</evidence>
<dbReference type="Pfam" id="PF13439">
    <property type="entry name" value="Glyco_transf_4"/>
    <property type="match status" value="1"/>
</dbReference>
<dbReference type="Gene3D" id="3.40.50.2000">
    <property type="entry name" value="Glycogen Phosphorylase B"/>
    <property type="match status" value="2"/>
</dbReference>
<evidence type="ECO:0000259" key="1">
    <source>
        <dbReference type="Pfam" id="PF00534"/>
    </source>
</evidence>
<dbReference type="CDD" id="cd03814">
    <property type="entry name" value="GT4-like"/>
    <property type="match status" value="1"/>
</dbReference>